<feature type="signal peptide" evidence="3">
    <location>
        <begin position="1"/>
        <end position="20"/>
    </location>
</feature>
<dbReference type="PROSITE" id="PS00134">
    <property type="entry name" value="TRYPSIN_HIS"/>
    <property type="match status" value="1"/>
</dbReference>
<name>B4PNQ5_DROYA</name>
<dbReference type="InterPro" id="IPR043504">
    <property type="entry name" value="Peptidase_S1_PA_chymotrypsin"/>
</dbReference>
<dbReference type="Gene3D" id="2.40.10.10">
    <property type="entry name" value="Trypsin-like serine proteases"/>
    <property type="match status" value="1"/>
</dbReference>
<dbReference type="PROSITE" id="PS50240">
    <property type="entry name" value="TRYPSIN_DOM"/>
    <property type="match status" value="1"/>
</dbReference>
<dbReference type="OrthoDB" id="10059102at2759"/>
<dbReference type="eggNOG" id="KOG3627">
    <property type="taxonomic scope" value="Eukaryota"/>
</dbReference>
<proteinExistence type="inferred from homology"/>
<keyword evidence="1" id="KW-1015">Disulfide bond</keyword>
<reference evidence="5 6" key="2">
    <citation type="journal article" date="2007" name="PLoS Biol.">
        <title>Principles of genome evolution in the Drosophila melanogaster species group.</title>
        <authorList>
            <person name="Ranz J.M."/>
            <person name="Maurin D."/>
            <person name="Chan Y.S."/>
            <person name="von Grotthuss M."/>
            <person name="Hillier L.W."/>
            <person name="Roote J."/>
            <person name="Ashburner M."/>
            <person name="Bergman C.M."/>
        </authorList>
    </citation>
    <scope>NUCLEOTIDE SEQUENCE [LARGE SCALE GENOMIC DNA]</scope>
    <source>
        <strain evidence="6">Tai18E2 / Tucson 14021-0261.01</strain>
    </source>
</reference>
<dbReference type="PANTHER" id="PTHR24256">
    <property type="entry name" value="TRYPTASE-RELATED"/>
    <property type="match status" value="1"/>
</dbReference>
<dbReference type="KEGG" id="dya:Dyak_GE24533"/>
<gene>
    <name evidence="5" type="primary">Dyak\GE24533</name>
    <name evidence="5" type="synonym">dyak_GLEANR_8220</name>
    <name evidence="5" type="synonym">GE24533</name>
    <name evidence="5" type="ORF">Dyak_GE24533</name>
</gene>
<evidence type="ECO:0000256" key="3">
    <source>
        <dbReference type="SAM" id="SignalP"/>
    </source>
</evidence>
<evidence type="ECO:0000313" key="6">
    <source>
        <dbReference type="Proteomes" id="UP000002282"/>
    </source>
</evidence>
<dbReference type="Proteomes" id="UP000002282">
    <property type="component" value="Chromosome 3R"/>
</dbReference>
<evidence type="ECO:0000256" key="2">
    <source>
        <dbReference type="ARBA" id="ARBA00024195"/>
    </source>
</evidence>
<keyword evidence="5" id="KW-0378">Hydrolase</keyword>
<evidence type="ECO:0000313" key="5">
    <source>
        <dbReference type="EMBL" id="EDW97070.2"/>
    </source>
</evidence>
<reference evidence="5 6" key="1">
    <citation type="journal article" date="2007" name="Nature">
        <title>Evolution of genes and genomes on the Drosophila phylogeny.</title>
        <authorList>
            <consortium name="Drosophila 12 Genomes Consortium"/>
            <person name="Clark A.G."/>
            <person name="Eisen M.B."/>
            <person name="Smith D.R."/>
            <person name="Bergman C.M."/>
            <person name="Oliver B."/>
            <person name="Markow T.A."/>
            <person name="Kaufman T.C."/>
            <person name="Kellis M."/>
            <person name="Gelbart W."/>
            <person name="Iyer V.N."/>
            <person name="Pollard D.A."/>
            <person name="Sackton T.B."/>
            <person name="Larracuente A.M."/>
            <person name="Singh N.D."/>
            <person name="Abad J.P."/>
            <person name="Abt D.N."/>
            <person name="Adryan B."/>
            <person name="Aguade M."/>
            <person name="Akashi H."/>
            <person name="Anderson W.W."/>
            <person name="Aquadro C.F."/>
            <person name="Ardell D.H."/>
            <person name="Arguello R."/>
            <person name="Artieri C.G."/>
            <person name="Barbash D.A."/>
            <person name="Barker D."/>
            <person name="Barsanti P."/>
            <person name="Batterham P."/>
            <person name="Batzoglou S."/>
            <person name="Begun D."/>
            <person name="Bhutkar A."/>
            <person name="Blanco E."/>
            <person name="Bosak S.A."/>
            <person name="Bradley R.K."/>
            <person name="Brand A.D."/>
            <person name="Brent M.R."/>
            <person name="Brooks A.N."/>
            <person name="Brown R.H."/>
            <person name="Butlin R.K."/>
            <person name="Caggese C."/>
            <person name="Calvi B.R."/>
            <person name="Bernardo de Carvalho A."/>
            <person name="Caspi A."/>
            <person name="Castrezana S."/>
            <person name="Celniker S.E."/>
            <person name="Chang J.L."/>
            <person name="Chapple C."/>
            <person name="Chatterji S."/>
            <person name="Chinwalla A."/>
            <person name="Civetta A."/>
            <person name="Clifton S.W."/>
            <person name="Comeron J.M."/>
            <person name="Costello J.C."/>
            <person name="Coyne J.A."/>
            <person name="Daub J."/>
            <person name="David R.G."/>
            <person name="Delcher A.L."/>
            <person name="Delehaunty K."/>
            <person name="Do C.B."/>
            <person name="Ebling H."/>
            <person name="Edwards K."/>
            <person name="Eickbush T."/>
            <person name="Evans J.D."/>
            <person name="Filipski A."/>
            <person name="Findeiss S."/>
            <person name="Freyhult E."/>
            <person name="Fulton L."/>
            <person name="Fulton R."/>
            <person name="Garcia A.C."/>
            <person name="Gardiner A."/>
            <person name="Garfield D.A."/>
            <person name="Garvin B.E."/>
            <person name="Gibson G."/>
            <person name="Gilbert D."/>
            <person name="Gnerre S."/>
            <person name="Godfrey J."/>
            <person name="Good R."/>
            <person name="Gotea V."/>
            <person name="Gravely B."/>
            <person name="Greenberg A.J."/>
            <person name="Griffiths-Jones S."/>
            <person name="Gross S."/>
            <person name="Guigo R."/>
            <person name="Gustafson E.A."/>
            <person name="Haerty W."/>
            <person name="Hahn M.W."/>
            <person name="Halligan D.L."/>
            <person name="Halpern A.L."/>
            <person name="Halter G.M."/>
            <person name="Han M.V."/>
            <person name="Heger A."/>
            <person name="Hillier L."/>
            <person name="Hinrichs A.S."/>
            <person name="Holmes I."/>
            <person name="Hoskins R.A."/>
            <person name="Hubisz M.J."/>
            <person name="Hultmark D."/>
            <person name="Huntley M.A."/>
            <person name="Jaffe D.B."/>
            <person name="Jagadeeshan S."/>
            <person name="Jeck W.R."/>
            <person name="Johnson J."/>
            <person name="Jones C.D."/>
            <person name="Jordan W.C."/>
            <person name="Karpen G.H."/>
            <person name="Kataoka E."/>
            <person name="Keightley P.D."/>
            <person name="Kheradpour P."/>
            <person name="Kirkness E.F."/>
            <person name="Koerich L.B."/>
            <person name="Kristiansen K."/>
            <person name="Kudrna D."/>
            <person name="Kulathinal R.J."/>
            <person name="Kumar S."/>
            <person name="Kwok R."/>
            <person name="Lander E."/>
            <person name="Langley C.H."/>
            <person name="Lapoint R."/>
            <person name="Lazzaro B.P."/>
            <person name="Lee S.J."/>
            <person name="Levesque L."/>
            <person name="Li R."/>
            <person name="Lin C.F."/>
            <person name="Lin M.F."/>
            <person name="Lindblad-Toh K."/>
            <person name="Llopart A."/>
            <person name="Long M."/>
            <person name="Low L."/>
            <person name="Lozovsky E."/>
            <person name="Lu J."/>
            <person name="Luo M."/>
            <person name="Machado C.A."/>
            <person name="Makalowski W."/>
            <person name="Marzo M."/>
            <person name="Matsuda M."/>
            <person name="Matzkin L."/>
            <person name="McAllister B."/>
            <person name="McBride C.S."/>
            <person name="McKernan B."/>
            <person name="McKernan K."/>
            <person name="Mendez-Lago M."/>
            <person name="Minx P."/>
            <person name="Mollenhauer M.U."/>
            <person name="Montooth K."/>
            <person name="Mount S.M."/>
            <person name="Mu X."/>
            <person name="Myers E."/>
            <person name="Negre B."/>
            <person name="Newfeld S."/>
            <person name="Nielsen R."/>
            <person name="Noor M.A."/>
            <person name="O'Grady P."/>
            <person name="Pachter L."/>
            <person name="Papaceit M."/>
            <person name="Parisi M.J."/>
            <person name="Parisi M."/>
            <person name="Parts L."/>
            <person name="Pedersen J.S."/>
            <person name="Pesole G."/>
            <person name="Phillippy A.M."/>
            <person name="Ponting C.P."/>
            <person name="Pop M."/>
            <person name="Porcelli D."/>
            <person name="Powell J.R."/>
            <person name="Prohaska S."/>
            <person name="Pruitt K."/>
            <person name="Puig M."/>
            <person name="Quesneville H."/>
            <person name="Ram K.R."/>
            <person name="Rand D."/>
            <person name="Rasmussen M.D."/>
            <person name="Reed L.K."/>
            <person name="Reenan R."/>
            <person name="Reily A."/>
            <person name="Remington K.A."/>
            <person name="Rieger T.T."/>
            <person name="Ritchie M.G."/>
            <person name="Robin C."/>
            <person name="Rogers Y.H."/>
            <person name="Rohde C."/>
            <person name="Rozas J."/>
            <person name="Rubenfield M.J."/>
            <person name="Ruiz A."/>
            <person name="Russo S."/>
            <person name="Salzberg S.L."/>
            <person name="Sanchez-Gracia A."/>
            <person name="Saranga D.J."/>
            <person name="Sato H."/>
            <person name="Schaeffer S.W."/>
            <person name="Schatz M.C."/>
            <person name="Schlenke T."/>
            <person name="Schwartz R."/>
            <person name="Segarra C."/>
            <person name="Singh R.S."/>
            <person name="Sirot L."/>
            <person name="Sirota M."/>
            <person name="Sisneros N.B."/>
            <person name="Smith C.D."/>
            <person name="Smith T.F."/>
            <person name="Spieth J."/>
            <person name="Stage D.E."/>
            <person name="Stark A."/>
            <person name="Stephan W."/>
            <person name="Strausberg R.L."/>
            <person name="Strempel S."/>
            <person name="Sturgill D."/>
            <person name="Sutton G."/>
            <person name="Sutton G.G."/>
            <person name="Tao W."/>
            <person name="Teichmann S."/>
            <person name="Tobari Y.N."/>
            <person name="Tomimura Y."/>
            <person name="Tsolas J.M."/>
            <person name="Valente V.L."/>
            <person name="Venter E."/>
            <person name="Venter J.C."/>
            <person name="Vicario S."/>
            <person name="Vieira F.G."/>
            <person name="Vilella A.J."/>
            <person name="Villasante A."/>
            <person name="Walenz B."/>
            <person name="Wang J."/>
            <person name="Wasserman M."/>
            <person name="Watts T."/>
            <person name="Wilson D."/>
            <person name="Wilson R.K."/>
            <person name="Wing R.A."/>
            <person name="Wolfner M.F."/>
            <person name="Wong A."/>
            <person name="Wong G.K."/>
            <person name="Wu C.I."/>
            <person name="Wu G."/>
            <person name="Yamamoto D."/>
            <person name="Yang H.P."/>
            <person name="Yang S.P."/>
            <person name="Yorke J.A."/>
            <person name="Yoshida K."/>
            <person name="Zdobnov E."/>
            <person name="Zhang P."/>
            <person name="Zhang Y."/>
            <person name="Zimin A.V."/>
            <person name="Baldwin J."/>
            <person name="Abdouelleil A."/>
            <person name="Abdulkadir J."/>
            <person name="Abebe A."/>
            <person name="Abera B."/>
            <person name="Abreu J."/>
            <person name="Acer S.C."/>
            <person name="Aftuck L."/>
            <person name="Alexander A."/>
            <person name="An P."/>
            <person name="Anderson E."/>
            <person name="Anderson S."/>
            <person name="Arachi H."/>
            <person name="Azer M."/>
            <person name="Bachantsang P."/>
            <person name="Barry A."/>
            <person name="Bayul T."/>
            <person name="Berlin A."/>
            <person name="Bessette D."/>
            <person name="Bloom T."/>
            <person name="Blye J."/>
            <person name="Boguslavskiy L."/>
            <person name="Bonnet C."/>
            <person name="Boukhgalter B."/>
            <person name="Bourzgui I."/>
            <person name="Brown A."/>
            <person name="Cahill P."/>
            <person name="Channer S."/>
            <person name="Cheshatsang Y."/>
            <person name="Chuda L."/>
            <person name="Citroen M."/>
            <person name="Collymore A."/>
            <person name="Cooke P."/>
            <person name="Costello M."/>
            <person name="D'Aco K."/>
            <person name="Daza R."/>
            <person name="De Haan G."/>
            <person name="DeGray S."/>
            <person name="DeMaso C."/>
            <person name="Dhargay N."/>
            <person name="Dooley K."/>
            <person name="Dooley E."/>
            <person name="Doricent M."/>
            <person name="Dorje P."/>
            <person name="Dorjee K."/>
            <person name="Dupes A."/>
            <person name="Elong R."/>
            <person name="Falk J."/>
            <person name="Farina A."/>
            <person name="Faro S."/>
            <person name="Ferguson D."/>
            <person name="Fisher S."/>
            <person name="Foley C.D."/>
            <person name="Franke A."/>
            <person name="Friedrich D."/>
            <person name="Gadbois L."/>
            <person name="Gearin G."/>
            <person name="Gearin C.R."/>
            <person name="Giannoukos G."/>
            <person name="Goode T."/>
            <person name="Graham J."/>
            <person name="Grandbois E."/>
            <person name="Grewal S."/>
            <person name="Gyaltsen K."/>
            <person name="Hafez N."/>
            <person name="Hagos B."/>
            <person name="Hall J."/>
            <person name="Henson C."/>
            <person name="Hollinger A."/>
            <person name="Honan T."/>
            <person name="Huard M.D."/>
            <person name="Hughes L."/>
            <person name="Hurhula B."/>
            <person name="Husby M.E."/>
            <person name="Kamat A."/>
            <person name="Kanga B."/>
            <person name="Kashin S."/>
            <person name="Khazanovich D."/>
            <person name="Kisner P."/>
            <person name="Lance K."/>
            <person name="Lara M."/>
            <person name="Lee W."/>
            <person name="Lennon N."/>
            <person name="Letendre F."/>
            <person name="LeVine R."/>
            <person name="Lipovsky A."/>
            <person name="Liu X."/>
            <person name="Liu J."/>
            <person name="Liu S."/>
            <person name="Lokyitsang T."/>
            <person name="Lokyitsang Y."/>
            <person name="Lubonja R."/>
            <person name="Lui A."/>
            <person name="MacDonald P."/>
            <person name="Magnisalis V."/>
            <person name="Maru K."/>
            <person name="Matthews C."/>
            <person name="McCusker W."/>
            <person name="McDonough S."/>
            <person name="Mehta T."/>
            <person name="Meldrim J."/>
            <person name="Meneus L."/>
            <person name="Mihai O."/>
            <person name="Mihalev A."/>
            <person name="Mihova T."/>
            <person name="Mittelman R."/>
            <person name="Mlenga V."/>
            <person name="Montmayeur A."/>
            <person name="Mulrain L."/>
            <person name="Navidi A."/>
            <person name="Naylor J."/>
            <person name="Negash T."/>
            <person name="Nguyen T."/>
            <person name="Nguyen N."/>
            <person name="Nicol R."/>
            <person name="Norbu C."/>
            <person name="Norbu N."/>
            <person name="Novod N."/>
            <person name="O'Neill B."/>
            <person name="Osman S."/>
            <person name="Markiewicz E."/>
            <person name="Oyono O.L."/>
            <person name="Patti C."/>
            <person name="Phunkhang P."/>
            <person name="Pierre F."/>
            <person name="Priest M."/>
            <person name="Raghuraman S."/>
            <person name="Rege F."/>
            <person name="Reyes R."/>
            <person name="Rise C."/>
            <person name="Rogov P."/>
            <person name="Ross K."/>
            <person name="Ryan E."/>
            <person name="Settipalli S."/>
            <person name="Shea T."/>
            <person name="Sherpa N."/>
            <person name="Shi L."/>
            <person name="Shih D."/>
            <person name="Sparrow T."/>
            <person name="Spaulding J."/>
            <person name="Stalker J."/>
            <person name="Stange-Thomann N."/>
            <person name="Stavropoulos S."/>
            <person name="Stone C."/>
            <person name="Strader C."/>
            <person name="Tesfaye S."/>
            <person name="Thomson T."/>
            <person name="Thoulutsang Y."/>
            <person name="Thoulutsang D."/>
            <person name="Topham K."/>
            <person name="Topping I."/>
            <person name="Tsamla T."/>
            <person name="Vassiliev H."/>
            <person name="Vo A."/>
            <person name="Wangchuk T."/>
            <person name="Wangdi T."/>
            <person name="Weiand M."/>
            <person name="Wilkinson J."/>
            <person name="Wilson A."/>
            <person name="Yadav S."/>
            <person name="Young G."/>
            <person name="Yu Q."/>
            <person name="Zembek L."/>
            <person name="Zhong D."/>
            <person name="Zimmer A."/>
            <person name="Zwirko Z."/>
            <person name="Jaffe D.B."/>
            <person name="Alvarez P."/>
            <person name="Brockman W."/>
            <person name="Butler J."/>
            <person name="Chin C."/>
            <person name="Gnerre S."/>
            <person name="Grabherr M."/>
            <person name="Kleber M."/>
            <person name="Mauceli E."/>
            <person name="MacCallum I."/>
        </authorList>
    </citation>
    <scope>NUCLEOTIDE SEQUENCE [LARGE SCALE GENOMIC DNA]</scope>
    <source>
        <strain evidence="6">Tai18E2 / Tucson 14021-0261.01</strain>
    </source>
</reference>
<feature type="chain" id="PRO_5006459074" description="Peptidase S1 domain-containing protein" evidence="3">
    <location>
        <begin position="21"/>
        <end position="288"/>
    </location>
</feature>
<accession>B4PNQ5</accession>
<dbReference type="SUPFAM" id="SSF50494">
    <property type="entry name" value="Trypsin-like serine proteases"/>
    <property type="match status" value="1"/>
</dbReference>
<dbReference type="CDD" id="cd00190">
    <property type="entry name" value="Tryp_SPc"/>
    <property type="match status" value="1"/>
</dbReference>
<organism evidence="5 6">
    <name type="scientific">Drosophila yakuba</name>
    <name type="common">Fruit fly</name>
    <dbReference type="NCBI Taxonomy" id="7245"/>
    <lineage>
        <taxon>Eukaryota</taxon>
        <taxon>Metazoa</taxon>
        <taxon>Ecdysozoa</taxon>
        <taxon>Arthropoda</taxon>
        <taxon>Hexapoda</taxon>
        <taxon>Insecta</taxon>
        <taxon>Pterygota</taxon>
        <taxon>Neoptera</taxon>
        <taxon>Endopterygota</taxon>
        <taxon>Diptera</taxon>
        <taxon>Brachycera</taxon>
        <taxon>Muscomorpha</taxon>
        <taxon>Ephydroidea</taxon>
        <taxon>Drosophilidae</taxon>
        <taxon>Drosophila</taxon>
        <taxon>Sophophora</taxon>
    </lineage>
</organism>
<dbReference type="AlphaFoldDB" id="B4PNQ5"/>
<dbReference type="SMART" id="SM00020">
    <property type="entry name" value="Tryp_SPc"/>
    <property type="match status" value="1"/>
</dbReference>
<sequence length="288" mass="32634">MCCWMRFICSLAWFAAMSAGQETVSETTQASTPSSATTMSDMKSMSFQPRYPYIVSIGENVKGYYKHLCVGVILSNEFVLSAAHCIKMMPIKQLYVSGGADTLNSRKQDRFFVVEKRFHPQFKVLGGHDIAVLRVYPKFQLDDVRFRSINFTGKPRRGSGIKASLVGWGRVGIGKIKKLREIPFLTMENDECQRSHRFVFLKPLDICAMHLKGPIGPCDGDSGAPLMNVAKEMLYGLLSYGRKACTPLKPYAFTRISGYSSWIQESMDYMVARLQIIKINRTVWKDRF</sequence>
<protein>
    <recommendedName>
        <fullName evidence="4">Peptidase S1 domain-containing protein</fullName>
    </recommendedName>
</protein>
<dbReference type="EMBL" id="CM000160">
    <property type="protein sequence ID" value="EDW97070.2"/>
    <property type="molecule type" value="Genomic_DNA"/>
</dbReference>
<dbReference type="GO" id="GO:0004252">
    <property type="term" value="F:serine-type endopeptidase activity"/>
    <property type="evidence" value="ECO:0007669"/>
    <property type="project" value="InterPro"/>
</dbReference>
<dbReference type="HOGENOM" id="CLU_006842_0_4_1"/>
<keyword evidence="6" id="KW-1185">Reference proteome</keyword>
<evidence type="ECO:0000256" key="1">
    <source>
        <dbReference type="ARBA" id="ARBA00023157"/>
    </source>
</evidence>
<feature type="domain" description="Peptidase S1" evidence="4">
    <location>
        <begin position="17"/>
        <end position="268"/>
    </location>
</feature>
<dbReference type="InterPro" id="IPR051487">
    <property type="entry name" value="Ser/Thr_Proteases_Immune/Dev"/>
</dbReference>
<dbReference type="GO" id="GO:0006508">
    <property type="term" value="P:proteolysis"/>
    <property type="evidence" value="ECO:0007669"/>
    <property type="project" value="InterPro"/>
</dbReference>
<dbReference type="Pfam" id="PF00089">
    <property type="entry name" value="Trypsin"/>
    <property type="match status" value="1"/>
</dbReference>
<comment type="similarity">
    <text evidence="2">Belongs to the peptidase S1 family. CLIP subfamily.</text>
</comment>
<dbReference type="InterPro" id="IPR009003">
    <property type="entry name" value="Peptidase_S1_PA"/>
</dbReference>
<dbReference type="InterPro" id="IPR018114">
    <property type="entry name" value="TRYPSIN_HIS"/>
</dbReference>
<dbReference type="InterPro" id="IPR001314">
    <property type="entry name" value="Peptidase_S1A"/>
</dbReference>
<keyword evidence="3" id="KW-0732">Signal</keyword>
<dbReference type="InterPro" id="IPR001254">
    <property type="entry name" value="Trypsin_dom"/>
</dbReference>
<dbReference type="SMR" id="B4PNQ5"/>
<dbReference type="MEROPS" id="S01.A69"/>
<evidence type="ECO:0000259" key="4">
    <source>
        <dbReference type="PROSITE" id="PS50240"/>
    </source>
</evidence>
<dbReference type="PRINTS" id="PR00722">
    <property type="entry name" value="CHYMOTRYPSIN"/>
</dbReference>